<gene>
    <name evidence="1" type="ORF">CPLFYP93_00540</name>
</gene>
<evidence type="ECO:0000313" key="1">
    <source>
        <dbReference type="EMBL" id="VYT76472.1"/>
    </source>
</evidence>
<reference evidence="1" key="1">
    <citation type="submission" date="2019-11" db="EMBL/GenBank/DDBJ databases">
        <authorList>
            <person name="Feng L."/>
        </authorList>
    </citation>
    <scope>NUCLEOTIDE SEQUENCE</scope>
    <source>
        <strain evidence="1">CParaputrificumLFYP93</strain>
    </source>
</reference>
<protein>
    <recommendedName>
        <fullName evidence="2">Peptidase MA-like domain-containing protein</fullName>
    </recommendedName>
</protein>
<organism evidence="1">
    <name type="scientific">Clostridium paraputrificum</name>
    <dbReference type="NCBI Taxonomy" id="29363"/>
    <lineage>
        <taxon>Bacteria</taxon>
        <taxon>Bacillati</taxon>
        <taxon>Bacillota</taxon>
        <taxon>Clostridia</taxon>
        <taxon>Eubacteriales</taxon>
        <taxon>Clostridiaceae</taxon>
        <taxon>Clostridium</taxon>
    </lineage>
</organism>
<name>A0A6N2ZHP4_9CLOT</name>
<dbReference type="AlphaFoldDB" id="A0A6N2ZHP4"/>
<evidence type="ECO:0008006" key="2">
    <source>
        <dbReference type="Google" id="ProtNLM"/>
    </source>
</evidence>
<accession>A0A6N2ZHP4</accession>
<dbReference type="EMBL" id="CACRTV010000017">
    <property type="protein sequence ID" value="VYT76472.1"/>
    <property type="molecule type" value="Genomic_DNA"/>
</dbReference>
<proteinExistence type="predicted"/>
<sequence length="240" mass="27435">MTTLSDQEKKVRRYNNEKQYIISKLSSYEIVEKKGNKVYHYDDNKENIKTMELVEEILSENSHKIEKIFNCSTPSEINIVIRYDISSDSVAEVNGANILVIKPFNESSYDKEYCTNVILHEYAHVITMEKLAQFGGLGFGDMPAWFAEGLGTWVAVNVGTEQIDEEGLYKVDLASEVYGTTKLQISNYYGSCYKVVDEIIKEVGLEGIEKCIEIWAKENSEDALKVVTGKTLEDYYYIFD</sequence>